<accession>A0A0F9ITG8</accession>
<protein>
    <submittedName>
        <fullName evidence="1">Uncharacterized protein</fullName>
    </submittedName>
</protein>
<evidence type="ECO:0000313" key="1">
    <source>
        <dbReference type="EMBL" id="KKM23269.1"/>
    </source>
</evidence>
<dbReference type="EMBL" id="LAZR01013160">
    <property type="protein sequence ID" value="KKM23269.1"/>
    <property type="molecule type" value="Genomic_DNA"/>
</dbReference>
<name>A0A0F9ITG8_9ZZZZ</name>
<gene>
    <name evidence="1" type="ORF">LCGC14_1616890</name>
</gene>
<dbReference type="AlphaFoldDB" id="A0A0F9ITG8"/>
<proteinExistence type="predicted"/>
<organism evidence="1">
    <name type="scientific">marine sediment metagenome</name>
    <dbReference type="NCBI Taxonomy" id="412755"/>
    <lineage>
        <taxon>unclassified sequences</taxon>
        <taxon>metagenomes</taxon>
        <taxon>ecological metagenomes</taxon>
    </lineage>
</organism>
<reference evidence="1" key="1">
    <citation type="journal article" date="2015" name="Nature">
        <title>Complex archaea that bridge the gap between prokaryotes and eukaryotes.</title>
        <authorList>
            <person name="Spang A."/>
            <person name="Saw J.H."/>
            <person name="Jorgensen S.L."/>
            <person name="Zaremba-Niedzwiedzka K."/>
            <person name="Martijn J."/>
            <person name="Lind A.E."/>
            <person name="van Eijk R."/>
            <person name="Schleper C."/>
            <person name="Guy L."/>
            <person name="Ettema T.J."/>
        </authorList>
    </citation>
    <scope>NUCLEOTIDE SEQUENCE</scope>
</reference>
<comment type="caution">
    <text evidence="1">The sequence shown here is derived from an EMBL/GenBank/DDBJ whole genome shotgun (WGS) entry which is preliminary data.</text>
</comment>
<sequence length="112" mass="12554">MDIRFREVGHYPIIFIFSYPEKAMICINPAAPWSDVMVIAPVYDRSKPVTMSIEEFMTKALGWEALISTIFLGQGGHVSHALDDACGTSSGFFNIFSYIFRHSSLRSMILGV</sequence>